<dbReference type="Pfam" id="PF01740">
    <property type="entry name" value="STAS"/>
    <property type="match status" value="1"/>
</dbReference>
<dbReference type="Gene3D" id="3.30.750.24">
    <property type="entry name" value="STAS domain"/>
    <property type="match status" value="1"/>
</dbReference>
<dbReference type="AlphaFoldDB" id="A0A1I3XML0"/>
<proteinExistence type="predicted"/>
<dbReference type="PANTHER" id="PTHR33745">
    <property type="entry name" value="RSBT ANTAGONIST PROTEIN RSBS-RELATED"/>
    <property type="match status" value="1"/>
</dbReference>
<dbReference type="RefSeq" id="WP_075037346.1">
    <property type="nucleotide sequence ID" value="NZ_FOSB01000009.1"/>
</dbReference>
<dbReference type="PROSITE" id="PS50801">
    <property type="entry name" value="STAS"/>
    <property type="match status" value="1"/>
</dbReference>
<accession>A0A1I3XML0</accession>
<name>A0A1I3XML0_HALDA</name>
<dbReference type="InterPro" id="IPR051932">
    <property type="entry name" value="Bact_StressResp_Reg"/>
</dbReference>
<dbReference type="InterPro" id="IPR002645">
    <property type="entry name" value="STAS_dom"/>
</dbReference>
<keyword evidence="1" id="KW-0597">Phosphoprotein</keyword>
<evidence type="ECO:0000256" key="1">
    <source>
        <dbReference type="ARBA" id="ARBA00022553"/>
    </source>
</evidence>
<organism evidence="3 4">
    <name type="scientific">Halobacillus dabanensis</name>
    <dbReference type="NCBI Taxonomy" id="240302"/>
    <lineage>
        <taxon>Bacteria</taxon>
        <taxon>Bacillati</taxon>
        <taxon>Bacillota</taxon>
        <taxon>Bacilli</taxon>
        <taxon>Bacillales</taxon>
        <taxon>Bacillaceae</taxon>
        <taxon>Halobacillus</taxon>
    </lineage>
</organism>
<dbReference type="SUPFAM" id="SSF52091">
    <property type="entry name" value="SpoIIaa-like"/>
    <property type="match status" value="1"/>
</dbReference>
<feature type="domain" description="STAS" evidence="2">
    <location>
        <begin position="165"/>
        <end position="276"/>
    </location>
</feature>
<dbReference type="CDD" id="cd07041">
    <property type="entry name" value="STAS_RsbR_RsbS_like"/>
    <property type="match status" value="1"/>
</dbReference>
<evidence type="ECO:0000313" key="3">
    <source>
        <dbReference type="EMBL" id="SFK20599.1"/>
    </source>
</evidence>
<dbReference type="OrthoDB" id="9800154at2"/>
<evidence type="ECO:0000259" key="2">
    <source>
        <dbReference type="PROSITE" id="PS50801"/>
    </source>
</evidence>
<dbReference type="PANTHER" id="PTHR33745:SF3">
    <property type="entry name" value="RSBT CO-ANTAGONIST PROTEIN RSBRC"/>
    <property type="match status" value="1"/>
</dbReference>
<dbReference type="InterPro" id="IPR036513">
    <property type="entry name" value="STAS_dom_sf"/>
</dbReference>
<evidence type="ECO:0000313" key="4">
    <source>
        <dbReference type="Proteomes" id="UP000183557"/>
    </source>
</evidence>
<sequence>MNPNQALHDFLLEKASTLTEEWYNSLDKNSTSGVYASQDIDTIINLKAQNFEFHKYLSQLFILETSEFYERMNQWITKVGKDPGHIETPTHDIIREFIRVREQYLDFLPEFINKSEIEISSSLENEWERLLIEAFDQIMLKVTEEKSNQFNKQIEQQKAVINELSSPLIQLSNDRALLPLVGSIDTERATTIMENTLRNCTEQDIDAIFIDLSGVYLVDTMVAHQIFQLIDSLGLIGVSSTVVGIRPEVAQTAVQLGVDFKQVKTTATLAQALTGESF</sequence>
<dbReference type="Proteomes" id="UP000183557">
    <property type="component" value="Unassembled WGS sequence"/>
</dbReference>
<gene>
    <name evidence="3" type="ORF">SAMN04487936_10927</name>
</gene>
<protein>
    <submittedName>
        <fullName evidence="3">RsbT co-antagonist protein RsbR</fullName>
    </submittedName>
</protein>
<reference evidence="4" key="1">
    <citation type="submission" date="2016-10" db="EMBL/GenBank/DDBJ databases">
        <authorList>
            <person name="Varghese N."/>
            <person name="Submissions S."/>
        </authorList>
    </citation>
    <scope>NUCLEOTIDE SEQUENCE [LARGE SCALE GENOMIC DNA]</scope>
    <source>
        <strain evidence="4">CGMCC 1.3704</strain>
    </source>
</reference>
<keyword evidence="4" id="KW-1185">Reference proteome</keyword>
<dbReference type="EMBL" id="FOSB01000009">
    <property type="protein sequence ID" value="SFK20599.1"/>
    <property type="molecule type" value="Genomic_DNA"/>
</dbReference>